<dbReference type="EMBL" id="JACASE010000010">
    <property type="protein sequence ID" value="KAF6431564.1"/>
    <property type="molecule type" value="Genomic_DNA"/>
</dbReference>
<feature type="region of interest" description="Disordered" evidence="1">
    <location>
        <begin position="122"/>
        <end position="142"/>
    </location>
</feature>
<keyword evidence="3" id="KW-1185">Reference proteome</keyword>
<accession>A0A7J8E831</accession>
<feature type="region of interest" description="Disordered" evidence="1">
    <location>
        <begin position="1"/>
        <end position="50"/>
    </location>
</feature>
<name>A0A7J8E831_ROUAE</name>
<evidence type="ECO:0000256" key="1">
    <source>
        <dbReference type="SAM" id="MobiDB-lite"/>
    </source>
</evidence>
<feature type="compositionally biased region" description="Polar residues" evidence="1">
    <location>
        <begin position="122"/>
        <end position="133"/>
    </location>
</feature>
<comment type="caution">
    <text evidence="2">The sequence shown here is derived from an EMBL/GenBank/DDBJ whole genome shotgun (WGS) entry which is preliminary data.</text>
</comment>
<evidence type="ECO:0000313" key="2">
    <source>
        <dbReference type="EMBL" id="KAF6431564.1"/>
    </source>
</evidence>
<dbReference type="Proteomes" id="UP000593571">
    <property type="component" value="Unassembled WGS sequence"/>
</dbReference>
<reference evidence="2 3" key="1">
    <citation type="journal article" date="2020" name="Nature">
        <title>Six reference-quality genomes reveal evolution of bat adaptations.</title>
        <authorList>
            <person name="Jebb D."/>
            <person name="Huang Z."/>
            <person name="Pippel M."/>
            <person name="Hughes G.M."/>
            <person name="Lavrichenko K."/>
            <person name="Devanna P."/>
            <person name="Winkler S."/>
            <person name="Jermiin L.S."/>
            <person name="Skirmuntt E.C."/>
            <person name="Katzourakis A."/>
            <person name="Burkitt-Gray L."/>
            <person name="Ray D.A."/>
            <person name="Sullivan K.A.M."/>
            <person name="Roscito J.G."/>
            <person name="Kirilenko B.M."/>
            <person name="Davalos L.M."/>
            <person name="Corthals A.P."/>
            <person name="Power M.L."/>
            <person name="Jones G."/>
            <person name="Ransome R.D."/>
            <person name="Dechmann D.K.N."/>
            <person name="Locatelli A.G."/>
            <person name="Puechmaille S.J."/>
            <person name="Fedrigo O."/>
            <person name="Jarvis E.D."/>
            <person name="Hiller M."/>
            <person name="Vernes S.C."/>
            <person name="Myers E.W."/>
            <person name="Teeling E.C."/>
        </authorList>
    </citation>
    <scope>NUCLEOTIDE SEQUENCE [LARGE SCALE GENOMIC DNA]</scope>
    <source>
        <strain evidence="2">MRouAeg1</strain>
        <tissue evidence="2">Muscle</tissue>
    </source>
</reference>
<organism evidence="2 3">
    <name type="scientific">Rousettus aegyptiacus</name>
    <name type="common">Egyptian fruit bat</name>
    <name type="synonym">Pteropus aegyptiacus</name>
    <dbReference type="NCBI Taxonomy" id="9407"/>
    <lineage>
        <taxon>Eukaryota</taxon>
        <taxon>Metazoa</taxon>
        <taxon>Chordata</taxon>
        <taxon>Craniata</taxon>
        <taxon>Vertebrata</taxon>
        <taxon>Euteleostomi</taxon>
        <taxon>Mammalia</taxon>
        <taxon>Eutheria</taxon>
        <taxon>Laurasiatheria</taxon>
        <taxon>Chiroptera</taxon>
        <taxon>Yinpterochiroptera</taxon>
        <taxon>Pteropodoidea</taxon>
        <taxon>Pteropodidae</taxon>
        <taxon>Rousettinae</taxon>
        <taxon>Rousettus</taxon>
    </lineage>
</organism>
<dbReference type="AlphaFoldDB" id="A0A7J8E831"/>
<protein>
    <submittedName>
        <fullName evidence="2">Uncharacterized protein</fullName>
    </submittedName>
</protein>
<proteinExistence type="predicted"/>
<gene>
    <name evidence="2" type="ORF">HJG63_008081</name>
</gene>
<evidence type="ECO:0000313" key="3">
    <source>
        <dbReference type="Proteomes" id="UP000593571"/>
    </source>
</evidence>
<sequence length="237" mass="25998">MGPGPEQTFLQRHFSRWPNGHVKRCSTSPSSERCKQDSASPPRGRPESGRQVEAVLARGRGSRPSRSALGTPVAWLRAWGAALGTSRTASPRLPMLHASAHTLRLEVTCPHKPQRVRAQRVTHSGQGVDTTLMSPRRNGSTKHALLTRRDTVHHEEKRGTNTCTTRTPEASREVHDLTGGYVLHDSTCVTCPSAFFQEGHLLFWGSVLPEGILATHTAWSAGHRPGPLQDPHLYPEG</sequence>